<accession>U7Q469</accession>
<evidence type="ECO:0000256" key="1">
    <source>
        <dbReference type="SAM" id="MobiDB-lite"/>
    </source>
</evidence>
<dbReference type="eggNOG" id="ENOG502RMZP">
    <property type="taxonomic scope" value="Eukaryota"/>
</dbReference>
<evidence type="ECO:0008006" key="5">
    <source>
        <dbReference type="Google" id="ProtNLM"/>
    </source>
</evidence>
<keyword evidence="4" id="KW-1185">Reference proteome</keyword>
<gene>
    <name evidence="3" type="ORF">HMPREF1624_02741</name>
</gene>
<sequence>MHYSTALAVLAGFGSLASAAPAHKIHAVAARTNNNHSGNKKNSKNNNNGNNNGATIVGISPAAVVGSTQVVVEQTILQPQITVVQENLDLVNQLAVVAEQEFSALVQSQLALVNEVETIKNNIRVNHFAARFSQVNTVIVSVTELVDLRGGAGSRNSRYMVNQLLADNNKPGSTVVVMMTAANPVTINAAQPTLDLAGLLGANATALPSGVVASAVSAASASVATTAAAASASSASVVSNVNASSSGLAGISGLSGNIAAYDPNNPFGQIGQTVILPYGSKAPSLPNGAQIVVDPANIILPNQAGLLVENINQFSQDCALYSANSLSLFNLQSSIIAAEAVAALEASSLSLGSSSSLNAAAAALLSGAGGFAANVGSSSISTSTTTTAASTSTAAVATAAVATSSVAAAAPAAASTAAAAAVVAGAAVVSPVAPAAPATPAAAGGVGVQIVPIAPPA</sequence>
<keyword evidence="2" id="KW-0732">Signal</keyword>
<organism evidence="3 4">
    <name type="scientific">Sporothrix schenckii (strain ATCC 58251 / de Perez 2211183)</name>
    <name type="common">Rose-picker's disease fungus</name>
    <dbReference type="NCBI Taxonomy" id="1391915"/>
    <lineage>
        <taxon>Eukaryota</taxon>
        <taxon>Fungi</taxon>
        <taxon>Dikarya</taxon>
        <taxon>Ascomycota</taxon>
        <taxon>Pezizomycotina</taxon>
        <taxon>Sordariomycetes</taxon>
        <taxon>Sordariomycetidae</taxon>
        <taxon>Ophiostomatales</taxon>
        <taxon>Ophiostomataceae</taxon>
        <taxon>Sporothrix</taxon>
    </lineage>
</organism>
<dbReference type="HOGENOM" id="CLU_035994_0_0_1"/>
<dbReference type="AlphaFoldDB" id="U7Q469"/>
<feature type="chain" id="PRO_5004686084" description="Cell wall protein" evidence="2">
    <location>
        <begin position="20"/>
        <end position="457"/>
    </location>
</feature>
<evidence type="ECO:0000256" key="2">
    <source>
        <dbReference type="SAM" id="SignalP"/>
    </source>
</evidence>
<reference evidence="4" key="1">
    <citation type="journal article" date="2014" name="Genome Announc.">
        <title>Genome sequence of the pathogenic fungus Sporothrix schenckii (ATCC 58251).</title>
        <authorList>
            <person name="Cuomo C.A."/>
            <person name="Rodriguez-Del Valle N."/>
            <person name="Perez-Sanchez L."/>
            <person name="Abouelleil A."/>
            <person name="Goldberg J."/>
            <person name="Young S."/>
            <person name="Zeng Q."/>
            <person name="Birren B.W."/>
        </authorList>
    </citation>
    <scope>NUCLEOTIDE SEQUENCE [LARGE SCALE GENOMIC DNA]</scope>
    <source>
        <strain evidence="4">ATCC 58251 / de Perez 2211183</strain>
    </source>
</reference>
<proteinExistence type="predicted"/>
<protein>
    <recommendedName>
        <fullName evidence="5">Cell wall protein</fullName>
    </recommendedName>
</protein>
<name>U7Q469_SPOS1</name>
<feature type="region of interest" description="Disordered" evidence="1">
    <location>
        <begin position="32"/>
        <end position="53"/>
    </location>
</feature>
<evidence type="ECO:0000313" key="3">
    <source>
        <dbReference type="EMBL" id="ERT01491.1"/>
    </source>
</evidence>
<dbReference type="OrthoDB" id="4851124at2759"/>
<feature type="signal peptide" evidence="2">
    <location>
        <begin position="1"/>
        <end position="19"/>
    </location>
</feature>
<evidence type="ECO:0000313" key="4">
    <source>
        <dbReference type="Proteomes" id="UP000018087"/>
    </source>
</evidence>
<dbReference type="EMBL" id="KI440843">
    <property type="protein sequence ID" value="ERT01491.1"/>
    <property type="molecule type" value="Genomic_DNA"/>
</dbReference>
<feature type="compositionally biased region" description="Low complexity" evidence="1">
    <location>
        <begin position="44"/>
        <end position="53"/>
    </location>
</feature>
<dbReference type="Proteomes" id="UP000018087">
    <property type="component" value="Unassembled WGS sequence"/>
</dbReference>